<evidence type="ECO:0000256" key="1">
    <source>
        <dbReference type="ARBA" id="ARBA00001947"/>
    </source>
</evidence>
<name>A0ABQ2L5A6_9BACL</name>
<dbReference type="Proteomes" id="UP000606653">
    <property type="component" value="Unassembled WGS sequence"/>
</dbReference>
<sequence>MTLVSMKEMLQRAKREQYAVGQFNVNGLSWVHAILDGAQQENAPVIVAASDRLIDFLGGYRLTANMVRTLVEEKGITVPVALHLDHGKTVESCFKAIDAGFTSVMYDGSHDPIEINIRDTKRVVEYAAAHGVSVEAEVGTVGGMEDGLIGGISYADLGECVRIVEETGIDALAAALGSVHGKYVGEPKLGFVEMEAISRAIGVPLVLHGASGIPTHQLHRAIDLGHAKVNINTECVTVWSEQLRRTLAEDAETTEPRKILTPAREAIRQAVREKIQEFRSSGRAGQAVEQLEGYGVQS</sequence>
<dbReference type="InterPro" id="IPR013785">
    <property type="entry name" value="Aldolase_TIM"/>
</dbReference>
<keyword evidence="2" id="KW-0479">Metal-binding</keyword>
<evidence type="ECO:0000256" key="3">
    <source>
        <dbReference type="ARBA" id="ARBA00022833"/>
    </source>
</evidence>
<comment type="cofactor">
    <cofactor evidence="1">
        <name>Zn(2+)</name>
        <dbReference type="ChEBI" id="CHEBI:29105"/>
    </cofactor>
</comment>
<dbReference type="InterPro" id="IPR000771">
    <property type="entry name" value="FBA_II"/>
</dbReference>
<keyword evidence="3" id="KW-0862">Zinc</keyword>
<reference evidence="6" key="1">
    <citation type="journal article" date="2019" name="Int. J. Syst. Evol. Microbiol.">
        <title>The Global Catalogue of Microorganisms (GCM) 10K type strain sequencing project: providing services to taxonomists for standard genome sequencing and annotation.</title>
        <authorList>
            <consortium name="The Broad Institute Genomics Platform"/>
            <consortium name="The Broad Institute Genome Sequencing Center for Infectious Disease"/>
            <person name="Wu L."/>
            <person name="Ma J."/>
        </authorList>
    </citation>
    <scope>NUCLEOTIDE SEQUENCE [LARGE SCALE GENOMIC DNA]</scope>
    <source>
        <strain evidence="6">CGMCC 1.6964</strain>
    </source>
</reference>
<dbReference type="CDD" id="cd00947">
    <property type="entry name" value="TBP_aldolase_IIB"/>
    <property type="match status" value="1"/>
</dbReference>
<dbReference type="InterPro" id="IPR011289">
    <property type="entry name" value="Fruc_bis_ald_class-2"/>
</dbReference>
<dbReference type="PANTHER" id="PTHR30304">
    <property type="entry name" value="D-TAGATOSE-1,6-BISPHOSPHATE ALDOLASE"/>
    <property type="match status" value="1"/>
</dbReference>
<evidence type="ECO:0000256" key="2">
    <source>
        <dbReference type="ARBA" id="ARBA00022723"/>
    </source>
</evidence>
<gene>
    <name evidence="5" type="primary">iolJ</name>
    <name evidence="5" type="ORF">GCM10010969_27370</name>
</gene>
<evidence type="ECO:0000256" key="4">
    <source>
        <dbReference type="ARBA" id="ARBA00023239"/>
    </source>
</evidence>
<dbReference type="InterPro" id="IPR050246">
    <property type="entry name" value="Class_II_FBP_aldolase"/>
</dbReference>
<dbReference type="Gene3D" id="3.20.20.70">
    <property type="entry name" value="Aldolase class I"/>
    <property type="match status" value="1"/>
</dbReference>
<keyword evidence="4" id="KW-0456">Lyase</keyword>
<protein>
    <submittedName>
        <fullName evidence="5">6-phospho-5-dehydro-2-deoxy-D-gluconate aldolase</fullName>
    </submittedName>
</protein>
<proteinExistence type="predicted"/>
<dbReference type="Pfam" id="PF01116">
    <property type="entry name" value="F_bP_aldolase"/>
    <property type="match status" value="1"/>
</dbReference>
<dbReference type="PROSITE" id="PS00806">
    <property type="entry name" value="ALDOLASE_CLASS_II_2"/>
    <property type="match status" value="1"/>
</dbReference>
<dbReference type="SUPFAM" id="SSF51569">
    <property type="entry name" value="Aldolase"/>
    <property type="match status" value="1"/>
</dbReference>
<dbReference type="PANTHER" id="PTHR30304:SF0">
    <property type="entry name" value="D-TAGATOSE-1,6-BISPHOSPHATE ALDOLASE SUBUNIT GATY-RELATED"/>
    <property type="match status" value="1"/>
</dbReference>
<evidence type="ECO:0000313" key="6">
    <source>
        <dbReference type="Proteomes" id="UP000606653"/>
    </source>
</evidence>
<accession>A0ABQ2L5A6</accession>
<dbReference type="RefSeq" id="WP_018976626.1">
    <property type="nucleotide sequence ID" value="NZ_BMLN01000007.1"/>
</dbReference>
<keyword evidence="6" id="KW-1185">Reference proteome</keyword>
<dbReference type="PIRSF" id="PIRSF001359">
    <property type="entry name" value="F_bP_aldolase_II"/>
    <property type="match status" value="1"/>
</dbReference>
<comment type="caution">
    <text evidence="5">The sequence shown here is derived from an EMBL/GenBank/DDBJ whole genome shotgun (WGS) entry which is preliminary data.</text>
</comment>
<dbReference type="EMBL" id="BMLN01000007">
    <property type="protein sequence ID" value="GGO03263.1"/>
    <property type="molecule type" value="Genomic_DNA"/>
</dbReference>
<evidence type="ECO:0000313" key="5">
    <source>
        <dbReference type="EMBL" id="GGO03263.1"/>
    </source>
</evidence>
<dbReference type="NCBIfam" id="TIGR00167">
    <property type="entry name" value="cbbA"/>
    <property type="match status" value="1"/>
</dbReference>
<dbReference type="NCBIfam" id="TIGR01859">
    <property type="entry name" value="fruc_bis_ald"/>
    <property type="match status" value="1"/>
</dbReference>
<organism evidence="5 6">
    <name type="scientific">Saccharibacillus kuerlensis</name>
    <dbReference type="NCBI Taxonomy" id="459527"/>
    <lineage>
        <taxon>Bacteria</taxon>
        <taxon>Bacillati</taxon>
        <taxon>Bacillota</taxon>
        <taxon>Bacilli</taxon>
        <taxon>Bacillales</taxon>
        <taxon>Paenibacillaceae</taxon>
        <taxon>Saccharibacillus</taxon>
    </lineage>
</organism>